<dbReference type="InterPro" id="IPR035412">
    <property type="entry name" value="Terminase_L_N"/>
</dbReference>
<keyword evidence="4" id="KW-1185">Reference proteome</keyword>
<dbReference type="InterPro" id="IPR052380">
    <property type="entry name" value="Viral_DNA_packaging_terminase"/>
</dbReference>
<proteinExistence type="inferred from homology"/>
<accession>A0ABY8EGD0</accession>
<dbReference type="NCBIfam" id="TIGR01547">
    <property type="entry name" value="phage_term_2"/>
    <property type="match status" value="1"/>
</dbReference>
<evidence type="ECO:0000313" key="3">
    <source>
        <dbReference type="EMBL" id="WFD12002.1"/>
    </source>
</evidence>
<dbReference type="Pfam" id="PF04466">
    <property type="entry name" value="Terminase_3"/>
    <property type="match status" value="1"/>
</dbReference>
<gene>
    <name evidence="3" type="ORF">P4S50_07965</name>
</gene>
<dbReference type="InterPro" id="IPR035413">
    <property type="entry name" value="Terminase_L_C"/>
</dbReference>
<dbReference type="InterPro" id="IPR044269">
    <property type="entry name" value="Terminase_large_su_SPP1-like"/>
</dbReference>
<dbReference type="InterPro" id="IPR006437">
    <property type="entry name" value="Phage_terminase_lsu"/>
</dbReference>
<protein>
    <submittedName>
        <fullName evidence="3">PBSX family phage terminase large subunit</fullName>
    </submittedName>
</protein>
<organism evidence="3 4">
    <name type="scientific">Tepidibacter hydrothermalis</name>
    <dbReference type="NCBI Taxonomy" id="3036126"/>
    <lineage>
        <taxon>Bacteria</taxon>
        <taxon>Bacillati</taxon>
        <taxon>Bacillota</taxon>
        <taxon>Clostridia</taxon>
        <taxon>Peptostreptococcales</taxon>
        <taxon>Peptostreptococcaceae</taxon>
        <taxon>Tepidibacter</taxon>
    </lineage>
</organism>
<evidence type="ECO:0000259" key="1">
    <source>
        <dbReference type="Pfam" id="PF04466"/>
    </source>
</evidence>
<dbReference type="Proteomes" id="UP001222800">
    <property type="component" value="Chromosome"/>
</dbReference>
<feature type="domain" description="Phage terminase large subunit C-terminal" evidence="2">
    <location>
        <begin position="262"/>
        <end position="404"/>
    </location>
</feature>
<dbReference type="Pfam" id="PF17288">
    <property type="entry name" value="Terminase_3C"/>
    <property type="match status" value="1"/>
</dbReference>
<sequence length="421" mass="48838">MIKLSEKVTPHFQKFWKASNSKKYLKHVEKGGRGSAKSTHIAMKIIKDMMKYPVTTLCVRKVGNTLSESVYEQLKEAIEILGVEQYWDAKLSPLKITYVPRGNKIIFRGADDPSKIKSIKMSKFPVAFLWIEELAEFKTEEEVSTIENSILRAELPEGLFYSFYYSYNPPKRKQSWVNKKFETQFIPKNTFVHHSTYLDNPFISKAFIGEAEEVKNKNEYKYRWEYLGEPIGSGVVPFDNLSFRTITKEELSAFDNIKQGIDWGYATDPFAFVRWHYDKTRRRLYAIDEHYGVKLSNREVAEWIKKKKYDDFRILADSAEPKSISELKTYGINIVGAKKGPGSVEYGEKWLDDLEGIIIDPKRTPNIAKEFENIDYQVDRDGNPKAKLEDKDNHAIDATRYAVESAMREKRTKNYSGKGAR</sequence>
<dbReference type="RefSeq" id="WP_277734250.1">
    <property type="nucleotide sequence ID" value="NZ_CP120733.1"/>
</dbReference>
<dbReference type="InterPro" id="IPR027417">
    <property type="entry name" value="P-loop_NTPase"/>
</dbReference>
<dbReference type="Gene3D" id="3.40.50.300">
    <property type="entry name" value="P-loop containing nucleotide triphosphate hydrolases"/>
    <property type="match status" value="1"/>
</dbReference>
<name>A0ABY8EGD0_9FIRM</name>
<dbReference type="HAMAP" id="MF_04145">
    <property type="entry name" value="TERL_SPP1"/>
    <property type="match status" value="1"/>
</dbReference>
<dbReference type="EMBL" id="CP120733">
    <property type="protein sequence ID" value="WFD12002.1"/>
    <property type="molecule type" value="Genomic_DNA"/>
</dbReference>
<evidence type="ECO:0000313" key="4">
    <source>
        <dbReference type="Proteomes" id="UP001222800"/>
    </source>
</evidence>
<feature type="domain" description="Phage terminase large subunit N-terminal" evidence="1">
    <location>
        <begin position="27"/>
        <end position="229"/>
    </location>
</feature>
<dbReference type="PANTHER" id="PTHR39184:SF1">
    <property type="entry name" value="PBSX PHAGE TERMINASE LARGE SUBUNIT"/>
    <property type="match status" value="1"/>
</dbReference>
<dbReference type="Gene3D" id="3.30.420.280">
    <property type="match status" value="1"/>
</dbReference>
<reference evidence="3 4" key="1">
    <citation type="submission" date="2023-03" db="EMBL/GenBank/DDBJ databases">
        <title>Complete genome sequence of Tepidibacter sp. SWIR-1, isolated from a deep-sea hydrothermal vent.</title>
        <authorList>
            <person name="Li X."/>
        </authorList>
    </citation>
    <scope>NUCLEOTIDE SEQUENCE [LARGE SCALE GENOMIC DNA]</scope>
    <source>
        <strain evidence="3 4">SWIR-1</strain>
    </source>
</reference>
<evidence type="ECO:0000259" key="2">
    <source>
        <dbReference type="Pfam" id="PF17288"/>
    </source>
</evidence>
<dbReference type="PANTHER" id="PTHR39184">
    <property type="match status" value="1"/>
</dbReference>